<gene>
    <name evidence="3" type="ORF">RJ640_016533</name>
</gene>
<keyword evidence="4" id="KW-1185">Reference proteome</keyword>
<dbReference type="Proteomes" id="UP001187471">
    <property type="component" value="Unassembled WGS sequence"/>
</dbReference>
<name>A0AA88USE8_9ASTE</name>
<evidence type="ECO:0000256" key="1">
    <source>
        <dbReference type="ARBA" id="ARBA00010515"/>
    </source>
</evidence>
<dbReference type="GO" id="GO:0016787">
    <property type="term" value="F:hydrolase activity"/>
    <property type="evidence" value="ECO:0007669"/>
    <property type="project" value="InterPro"/>
</dbReference>
<organism evidence="3 4">
    <name type="scientific">Escallonia rubra</name>
    <dbReference type="NCBI Taxonomy" id="112253"/>
    <lineage>
        <taxon>Eukaryota</taxon>
        <taxon>Viridiplantae</taxon>
        <taxon>Streptophyta</taxon>
        <taxon>Embryophyta</taxon>
        <taxon>Tracheophyta</taxon>
        <taxon>Spermatophyta</taxon>
        <taxon>Magnoliopsida</taxon>
        <taxon>eudicotyledons</taxon>
        <taxon>Gunneridae</taxon>
        <taxon>Pentapetalae</taxon>
        <taxon>asterids</taxon>
        <taxon>campanulids</taxon>
        <taxon>Escalloniales</taxon>
        <taxon>Escalloniaceae</taxon>
        <taxon>Escallonia</taxon>
    </lineage>
</organism>
<accession>A0AA88USE8</accession>
<dbReference type="InterPro" id="IPR050466">
    <property type="entry name" value="Carboxylest/Gibb_receptor"/>
</dbReference>
<feature type="domain" description="Alpha/beta hydrolase fold-3" evidence="2">
    <location>
        <begin position="69"/>
        <end position="277"/>
    </location>
</feature>
<proteinExistence type="inferred from homology"/>
<comment type="caution">
    <text evidence="3">The sequence shown here is derived from an EMBL/GenBank/DDBJ whole genome shotgun (WGS) entry which is preliminary data.</text>
</comment>
<dbReference type="InterPro" id="IPR013094">
    <property type="entry name" value="AB_hydrolase_3"/>
</dbReference>
<sequence>MDSATADVAHDFYPWFRVYTDGRVERFLESPLVPPSLDVRSKDIAIFPTASARLFLPMAAAPNEKLPLLIYIHGGFFSIESPFSSTYHGYVNSQVAQSKVIAVSIQYRLAPENPVPACYDDCYAVMKWVAQHKDCAHRPGLDPWLSEHADFGKVYLAGDSAVANLGHNMVVRTDGDGHWLKKFSGLVLIHPFFGNKELDKLWEFICSDSGGVNDPRLNPAAHPCLLSKLRCEKVLIFTADRDQYKQRGCTYYAALKKSGWEGAVEIENAPGEDHVFHLSDPTSDKAKAMMKKVASFINPANMPPLCEKEAGCAINFA</sequence>
<evidence type="ECO:0000313" key="4">
    <source>
        <dbReference type="Proteomes" id="UP001187471"/>
    </source>
</evidence>
<dbReference type="PANTHER" id="PTHR23024">
    <property type="entry name" value="ARYLACETAMIDE DEACETYLASE"/>
    <property type="match status" value="1"/>
</dbReference>
<evidence type="ECO:0000313" key="3">
    <source>
        <dbReference type="EMBL" id="KAK2991498.1"/>
    </source>
</evidence>
<dbReference type="PANTHER" id="PTHR23024:SF479">
    <property type="entry name" value="CARBOXYLESTERASE 2-RELATED"/>
    <property type="match status" value="1"/>
</dbReference>
<evidence type="ECO:0000259" key="2">
    <source>
        <dbReference type="Pfam" id="PF07859"/>
    </source>
</evidence>
<protein>
    <recommendedName>
        <fullName evidence="2">Alpha/beta hydrolase fold-3 domain-containing protein</fullName>
    </recommendedName>
</protein>
<dbReference type="EMBL" id="JAVXUO010000518">
    <property type="protein sequence ID" value="KAK2991498.1"/>
    <property type="molecule type" value="Genomic_DNA"/>
</dbReference>
<dbReference type="SUPFAM" id="SSF53474">
    <property type="entry name" value="alpha/beta-Hydrolases"/>
    <property type="match status" value="1"/>
</dbReference>
<dbReference type="AlphaFoldDB" id="A0AA88USE8"/>
<dbReference type="Gene3D" id="3.40.50.1820">
    <property type="entry name" value="alpha/beta hydrolase"/>
    <property type="match status" value="1"/>
</dbReference>
<dbReference type="Pfam" id="PF07859">
    <property type="entry name" value="Abhydrolase_3"/>
    <property type="match status" value="1"/>
</dbReference>
<dbReference type="InterPro" id="IPR029058">
    <property type="entry name" value="AB_hydrolase_fold"/>
</dbReference>
<comment type="similarity">
    <text evidence="1">Belongs to the 'GDXG' lipolytic enzyme family.</text>
</comment>
<reference evidence="3" key="1">
    <citation type="submission" date="2022-12" db="EMBL/GenBank/DDBJ databases">
        <title>Draft genome assemblies for two species of Escallonia (Escalloniales).</title>
        <authorList>
            <person name="Chanderbali A."/>
            <person name="Dervinis C."/>
            <person name="Anghel I."/>
            <person name="Soltis D."/>
            <person name="Soltis P."/>
            <person name="Zapata F."/>
        </authorList>
    </citation>
    <scope>NUCLEOTIDE SEQUENCE</scope>
    <source>
        <strain evidence="3">UCBG92.1500</strain>
        <tissue evidence="3">Leaf</tissue>
    </source>
</reference>